<proteinExistence type="inferred from homology"/>
<dbReference type="SMART" id="SM00045">
    <property type="entry name" value="DAGKa"/>
    <property type="match status" value="1"/>
</dbReference>
<comment type="pathway">
    <text evidence="5">Lipid metabolism; glycerolipid metabolism.</text>
</comment>
<dbReference type="SUPFAM" id="SSF111331">
    <property type="entry name" value="NAD kinase/diacylglycerol kinase-like"/>
    <property type="match status" value="1"/>
</dbReference>
<dbReference type="FunFam" id="2.60.200.40:FF:000002">
    <property type="entry name" value="Diacylglycerol kinase"/>
    <property type="match status" value="1"/>
</dbReference>
<dbReference type="EC" id="2.7.1.107" evidence="23"/>
<evidence type="ECO:0000256" key="2">
    <source>
        <dbReference type="ARBA" id="ARBA00004236"/>
    </source>
</evidence>
<dbReference type="Gene3D" id="2.60.200.40">
    <property type="match status" value="1"/>
</dbReference>
<evidence type="ECO:0000256" key="7">
    <source>
        <dbReference type="ARBA" id="ARBA00022475"/>
    </source>
</evidence>
<keyword evidence="13 23" id="KW-0067">ATP-binding</keyword>
<dbReference type="AlphaFoldDB" id="A0A6S7H6X1"/>
<evidence type="ECO:0000256" key="12">
    <source>
        <dbReference type="ARBA" id="ARBA00022777"/>
    </source>
</evidence>
<comment type="caution">
    <text evidence="25">The sequence shown here is derived from an EMBL/GenBank/DDBJ whole genome shotgun (WGS) entry which is preliminary data.</text>
</comment>
<comment type="pathway">
    <text evidence="22">Glycerolipid metabolism.</text>
</comment>
<evidence type="ECO:0000256" key="4">
    <source>
        <dbReference type="ARBA" id="ARBA00004514"/>
    </source>
</evidence>
<evidence type="ECO:0000256" key="5">
    <source>
        <dbReference type="ARBA" id="ARBA00005175"/>
    </source>
</evidence>
<dbReference type="InterPro" id="IPR017438">
    <property type="entry name" value="ATP-NAD_kinase_N"/>
</dbReference>
<dbReference type="GO" id="GO:0006629">
    <property type="term" value="P:lipid metabolic process"/>
    <property type="evidence" value="ECO:0007669"/>
    <property type="project" value="UniProtKB-KW"/>
</dbReference>
<dbReference type="OrthoDB" id="242257at2759"/>
<dbReference type="InterPro" id="IPR001206">
    <property type="entry name" value="Diacylglycerol_kinase_cat_dom"/>
</dbReference>
<keyword evidence="9 23" id="KW-0808">Transferase</keyword>
<dbReference type="Gene3D" id="3.40.50.10330">
    <property type="entry name" value="Probable inorganic polyphosphate/atp-NAD kinase, domain 1"/>
    <property type="match status" value="1"/>
</dbReference>
<feature type="region of interest" description="Disordered" evidence="24">
    <location>
        <begin position="21"/>
        <end position="51"/>
    </location>
</feature>
<dbReference type="InterPro" id="IPR016064">
    <property type="entry name" value="NAD/diacylglycerol_kinase_sf"/>
</dbReference>
<dbReference type="CDD" id="cd20802">
    <property type="entry name" value="C1_DGK_typeIV_rpt1"/>
    <property type="match status" value="1"/>
</dbReference>
<keyword evidence="15" id="KW-0443">Lipid metabolism</keyword>
<keyword evidence="8" id="KW-0963">Cytoplasm</keyword>
<evidence type="ECO:0000256" key="3">
    <source>
        <dbReference type="ARBA" id="ARBA00004316"/>
    </source>
</evidence>
<dbReference type="GO" id="GO:0007200">
    <property type="term" value="P:phospholipase C-activating G protein-coupled receptor signaling pathway"/>
    <property type="evidence" value="ECO:0007669"/>
    <property type="project" value="InterPro"/>
</dbReference>
<keyword evidence="18" id="KW-0966">Cell projection</keyword>
<keyword evidence="26" id="KW-1185">Reference proteome</keyword>
<evidence type="ECO:0000256" key="11">
    <source>
        <dbReference type="ARBA" id="ARBA00022741"/>
    </source>
</evidence>
<dbReference type="FunFam" id="3.40.50.10330:FF:000002">
    <property type="entry name" value="Diacylglycerol kinase"/>
    <property type="match status" value="1"/>
</dbReference>
<evidence type="ECO:0000313" key="25">
    <source>
        <dbReference type="EMBL" id="CAB4000464.1"/>
    </source>
</evidence>
<dbReference type="GO" id="GO:0005524">
    <property type="term" value="F:ATP binding"/>
    <property type="evidence" value="ECO:0007669"/>
    <property type="project" value="UniProtKB-KW"/>
</dbReference>
<sequence length="643" mass="72319">MASGDSLNNFTTDSLTPLWKATSEFEDETDSPGKNIDKSTKATGKSKSLTKDAKSQNINVVDWTENAVIGEHIWTDADSSGHSCCIPDNECMKSGPKLKCTACKVVVHIKCMESLERVNIKCKVTFREGSRRSNDDEFQTQHHWVYQRKYHGKCSHCGKSFHTKHSTVKDIVAVSCSWCKCAYHFNNECAVSLKENSCTLGQNSNLIVPPAWVVKLPIKRFRNSSIKKRHTKRKSGRERKAFAVRPVAGDNRSPLLVFINPKSGGKQGSKIIRKLQWLLNPRQVFDLSEVDPKFGLQLYRRVPNLRILACGGDGTVGWVLSELDTLQLSPPPPVSILPLGTGNDLSRVLNWGGGYTDEPLERILNHLEEAQIVQLDRWNLQVSENEKGEKEPNSVTNLPLNVMNNYFSVGADAEVSLEFHESREANPDKFTNRFYSLYFYGKRGGRTVIQRRSRDLFRHVKLECDGVDLSEKIAELKPQCLLFLNISSYGGGTLPWGNPLKEYEEFRGQRFDDGYVEVIGLTSTSLATTRVGGHGLRISQCQNAVLSTYKVLPFQVDGEPCRLLPSVITINLRNQANMIKKIKKNSHRGSSNPGSPLSPVPPINAKIYMTDFEDYKKNFHDIKKIAESSSSTKHKKKKKKRDS</sequence>
<comment type="similarity">
    <text evidence="6 23">Belongs to the eukaryotic diacylglycerol kinase family.</text>
</comment>
<evidence type="ECO:0000256" key="1">
    <source>
        <dbReference type="ARBA" id="ARBA00004123"/>
    </source>
</evidence>
<dbReference type="PANTHER" id="PTHR11255">
    <property type="entry name" value="DIACYLGLYCEROL KINASE"/>
    <property type="match status" value="1"/>
</dbReference>
<comment type="subcellular location">
    <subcellularLocation>
        <location evidence="2">Cell membrane</location>
    </subcellularLocation>
    <subcellularLocation>
        <location evidence="3">Cell projection</location>
    </subcellularLocation>
    <subcellularLocation>
        <location evidence="4">Cytoplasm</location>
        <location evidence="4">Cytosol</location>
    </subcellularLocation>
    <subcellularLocation>
        <location evidence="1">Nucleus</location>
    </subcellularLocation>
</comment>
<comment type="catalytic activity">
    <reaction evidence="19">
        <text>1,2-di-(9Z-octadecenoyl)-sn-glycerol + ATP = 1,2-di-(9Z-octadecenoyl)-sn-glycero-3-phosphate + ADP + H(+)</text>
        <dbReference type="Rhea" id="RHEA:40327"/>
        <dbReference type="ChEBI" id="CHEBI:15378"/>
        <dbReference type="ChEBI" id="CHEBI:30616"/>
        <dbReference type="ChEBI" id="CHEBI:52333"/>
        <dbReference type="ChEBI" id="CHEBI:74546"/>
        <dbReference type="ChEBI" id="CHEBI:456216"/>
    </reaction>
    <physiologicalReaction direction="left-to-right" evidence="19">
        <dbReference type="Rhea" id="RHEA:40328"/>
    </physiologicalReaction>
</comment>
<dbReference type="GO" id="GO:0005886">
    <property type="term" value="C:plasma membrane"/>
    <property type="evidence" value="ECO:0007669"/>
    <property type="project" value="UniProtKB-SubCell"/>
</dbReference>
<keyword evidence="16" id="KW-0472">Membrane</keyword>
<evidence type="ECO:0000256" key="8">
    <source>
        <dbReference type="ARBA" id="ARBA00022490"/>
    </source>
</evidence>
<dbReference type="GO" id="GO:0004143">
    <property type="term" value="F:ATP-dependent diacylglycerol kinase activity"/>
    <property type="evidence" value="ECO:0007669"/>
    <property type="project" value="UniProtKB-EC"/>
</dbReference>
<keyword evidence="14" id="KW-0040">ANK repeat</keyword>
<evidence type="ECO:0000256" key="22">
    <source>
        <dbReference type="ARBA" id="ARBA00060536"/>
    </source>
</evidence>
<comment type="catalytic activity">
    <reaction evidence="21">
        <text>a 1,2-diacyl-sn-glycerol + ATP = a 1,2-diacyl-sn-glycero-3-phosphate + ADP + H(+)</text>
        <dbReference type="Rhea" id="RHEA:10272"/>
        <dbReference type="ChEBI" id="CHEBI:15378"/>
        <dbReference type="ChEBI" id="CHEBI:17815"/>
        <dbReference type="ChEBI" id="CHEBI:30616"/>
        <dbReference type="ChEBI" id="CHEBI:58608"/>
        <dbReference type="ChEBI" id="CHEBI:456216"/>
        <dbReference type="EC" id="2.7.1.107"/>
    </reaction>
    <physiologicalReaction direction="left-to-right" evidence="21">
        <dbReference type="Rhea" id="RHEA:10273"/>
    </physiologicalReaction>
</comment>
<evidence type="ECO:0000256" key="15">
    <source>
        <dbReference type="ARBA" id="ARBA00023098"/>
    </source>
</evidence>
<evidence type="ECO:0000256" key="9">
    <source>
        <dbReference type="ARBA" id="ARBA00022679"/>
    </source>
</evidence>
<dbReference type="GO" id="GO:0042995">
    <property type="term" value="C:cell projection"/>
    <property type="evidence" value="ECO:0007669"/>
    <property type="project" value="UniProtKB-SubCell"/>
</dbReference>
<feature type="compositionally biased region" description="Basic residues" evidence="24">
    <location>
        <begin position="632"/>
        <end position="643"/>
    </location>
</feature>
<keyword evidence="17" id="KW-0539">Nucleus</keyword>
<reference evidence="25" key="1">
    <citation type="submission" date="2020-04" db="EMBL/GenBank/DDBJ databases">
        <authorList>
            <person name="Alioto T."/>
            <person name="Alioto T."/>
            <person name="Gomez Garrido J."/>
        </authorList>
    </citation>
    <scope>NUCLEOTIDE SEQUENCE</scope>
    <source>
        <strain evidence="25">A484AB</strain>
    </source>
</reference>
<dbReference type="Proteomes" id="UP001152795">
    <property type="component" value="Unassembled WGS sequence"/>
</dbReference>
<dbReference type="GO" id="GO:0005829">
    <property type="term" value="C:cytosol"/>
    <property type="evidence" value="ECO:0007669"/>
    <property type="project" value="UniProtKB-SubCell"/>
</dbReference>
<dbReference type="InterPro" id="IPR037607">
    <property type="entry name" value="DGK"/>
</dbReference>
<evidence type="ECO:0000256" key="13">
    <source>
        <dbReference type="ARBA" id="ARBA00022840"/>
    </source>
</evidence>
<protein>
    <recommendedName>
        <fullName evidence="23">Diacylglycerol kinase</fullName>
        <shortName evidence="23">DAG kinase</shortName>
        <ecNumber evidence="23">2.7.1.107</ecNumber>
    </recommendedName>
</protein>
<evidence type="ECO:0000256" key="18">
    <source>
        <dbReference type="ARBA" id="ARBA00023273"/>
    </source>
</evidence>
<dbReference type="SMART" id="SM00046">
    <property type="entry name" value="DAGKc"/>
    <property type="match status" value="1"/>
</dbReference>
<evidence type="ECO:0000256" key="17">
    <source>
        <dbReference type="ARBA" id="ARBA00023242"/>
    </source>
</evidence>
<organism evidence="25 26">
    <name type="scientific">Paramuricea clavata</name>
    <name type="common">Red gorgonian</name>
    <name type="synonym">Violescent sea-whip</name>
    <dbReference type="NCBI Taxonomy" id="317549"/>
    <lineage>
        <taxon>Eukaryota</taxon>
        <taxon>Metazoa</taxon>
        <taxon>Cnidaria</taxon>
        <taxon>Anthozoa</taxon>
        <taxon>Octocorallia</taxon>
        <taxon>Malacalcyonacea</taxon>
        <taxon>Plexauridae</taxon>
        <taxon>Paramuricea</taxon>
    </lineage>
</organism>
<evidence type="ECO:0000313" key="26">
    <source>
        <dbReference type="Proteomes" id="UP001152795"/>
    </source>
</evidence>
<keyword evidence="7" id="KW-1003">Cell membrane</keyword>
<evidence type="ECO:0000256" key="24">
    <source>
        <dbReference type="SAM" id="MobiDB-lite"/>
    </source>
</evidence>
<evidence type="ECO:0000256" key="10">
    <source>
        <dbReference type="ARBA" id="ARBA00022737"/>
    </source>
</evidence>
<evidence type="ECO:0000256" key="6">
    <source>
        <dbReference type="ARBA" id="ARBA00009280"/>
    </source>
</evidence>
<feature type="region of interest" description="Disordered" evidence="24">
    <location>
        <begin position="623"/>
        <end position="643"/>
    </location>
</feature>
<gene>
    <name evidence="25" type="ORF">PACLA_8A062553</name>
</gene>
<keyword evidence="10" id="KW-0677">Repeat</keyword>
<dbReference type="PROSITE" id="PS50146">
    <property type="entry name" value="DAGK"/>
    <property type="match status" value="1"/>
</dbReference>
<evidence type="ECO:0000256" key="21">
    <source>
        <dbReference type="ARBA" id="ARBA00023411"/>
    </source>
</evidence>
<evidence type="ECO:0000256" key="19">
    <source>
        <dbReference type="ARBA" id="ARBA00023371"/>
    </source>
</evidence>
<evidence type="ECO:0000256" key="14">
    <source>
        <dbReference type="ARBA" id="ARBA00023043"/>
    </source>
</evidence>
<dbReference type="PANTHER" id="PTHR11255:SF80">
    <property type="entry name" value="EYE-SPECIFIC DIACYLGLYCEROL KINASE"/>
    <property type="match status" value="1"/>
</dbReference>
<keyword evidence="11 23" id="KW-0547">Nucleotide-binding</keyword>
<evidence type="ECO:0000256" key="23">
    <source>
        <dbReference type="RuleBase" id="RU361128"/>
    </source>
</evidence>
<keyword evidence="12 23" id="KW-0418">Kinase</keyword>
<dbReference type="Pfam" id="PF00609">
    <property type="entry name" value="DAGK_acc"/>
    <property type="match status" value="1"/>
</dbReference>
<dbReference type="InterPro" id="IPR000756">
    <property type="entry name" value="Diacylglycerol_kin_accessory"/>
</dbReference>
<comment type="catalytic activity">
    <reaction evidence="20">
        <text>1-octadecanoyl-2-(5Z,8Z,11Z,14Z-eicosatetraenoyl)-sn-glycerol + ATP = 1-octadecanoyl-2-(5Z,8Z,11Z,14Z-eicosatetraenoyl)-sn-glycero-3-phosphate + ADP + H(+)</text>
        <dbReference type="Rhea" id="RHEA:40323"/>
        <dbReference type="ChEBI" id="CHEBI:15378"/>
        <dbReference type="ChEBI" id="CHEBI:30616"/>
        <dbReference type="ChEBI" id="CHEBI:75728"/>
        <dbReference type="ChEBI" id="CHEBI:77091"/>
        <dbReference type="ChEBI" id="CHEBI:456216"/>
    </reaction>
    <physiologicalReaction direction="left-to-right" evidence="20">
        <dbReference type="Rhea" id="RHEA:40324"/>
    </physiologicalReaction>
</comment>
<accession>A0A6S7H6X1</accession>
<evidence type="ECO:0000256" key="16">
    <source>
        <dbReference type="ARBA" id="ARBA00023136"/>
    </source>
</evidence>
<dbReference type="EMBL" id="CACRXK020003844">
    <property type="protein sequence ID" value="CAB4000464.1"/>
    <property type="molecule type" value="Genomic_DNA"/>
</dbReference>
<evidence type="ECO:0000256" key="20">
    <source>
        <dbReference type="ARBA" id="ARBA00023400"/>
    </source>
</evidence>
<dbReference type="Pfam" id="PF00781">
    <property type="entry name" value="DAGK_cat"/>
    <property type="match status" value="1"/>
</dbReference>
<name>A0A6S7H6X1_PARCT</name>
<dbReference type="GO" id="GO:0005634">
    <property type="term" value="C:nucleus"/>
    <property type="evidence" value="ECO:0007669"/>
    <property type="project" value="UniProtKB-SubCell"/>
</dbReference>